<dbReference type="Pfam" id="PF00512">
    <property type="entry name" value="HisKA"/>
    <property type="match status" value="1"/>
</dbReference>
<feature type="transmembrane region" description="Helical" evidence="4">
    <location>
        <begin position="79"/>
        <end position="100"/>
    </location>
</feature>
<feature type="transmembrane region" description="Helical" evidence="4">
    <location>
        <begin position="54"/>
        <end position="72"/>
    </location>
</feature>
<evidence type="ECO:0000256" key="4">
    <source>
        <dbReference type="SAM" id="Phobius"/>
    </source>
</evidence>
<keyword evidence="4" id="KW-0472">Membrane</keyword>
<dbReference type="EMBL" id="JAPDNS010000001">
    <property type="protein sequence ID" value="MCW3483566.1"/>
    <property type="molecule type" value="Genomic_DNA"/>
</dbReference>
<feature type="transmembrane region" description="Helical" evidence="4">
    <location>
        <begin position="28"/>
        <end position="48"/>
    </location>
</feature>
<dbReference type="InterPro" id="IPR003661">
    <property type="entry name" value="HisK_dim/P_dom"/>
</dbReference>
<dbReference type="Proteomes" id="UP001207742">
    <property type="component" value="Unassembled WGS sequence"/>
</dbReference>
<gene>
    <name evidence="6" type="ORF">OL497_06660</name>
</gene>
<keyword evidence="7" id="KW-1185">Reference proteome</keyword>
<dbReference type="CDD" id="cd00082">
    <property type="entry name" value="HisKA"/>
    <property type="match status" value="1"/>
</dbReference>
<sequence length="431" mass="48130">MKNLSDPLKRLLSFLIGDPQIFTLEHRIFNGINLLGLLIIGYNIPFNYLTGLTISAYIFALIFLFLSGVYYLSRYKQKLNASITISSILINVMFAVNYFFSSGIQGASLLSFTFSFFLIMLITPSAQHIGWLLFNLLLVAGLITTEFYFPQSVLDVYPQREDIYIDMGSTYLFTITGIFAGAIYMKRAYYEEKKKREEKTNVLEILNAEKSKLFSIISHDLRNPLASIQSYLQLLQDIPLEEKEKTQIESELLYVVNNTQEMLTNILLWSKTQLDGLVVNLTPVNVSDAIMPIIQLNRSAASKKGISLQHNIDTSMSALADVNMLQLIVRNLIGNATKFTPAGGNISVQSFPSGDDCVIVVSDSGSGITAAGKDDIFSLKVRSTFGTENEKGIGLGLFLCKEYTNAQQGRIWHEDNEPKGSSFYLSLPLAN</sequence>
<dbReference type="EC" id="2.7.13.3" evidence="2"/>
<dbReference type="GO" id="GO:0016301">
    <property type="term" value="F:kinase activity"/>
    <property type="evidence" value="ECO:0007669"/>
    <property type="project" value="UniProtKB-KW"/>
</dbReference>
<dbReference type="Gene3D" id="3.30.565.10">
    <property type="entry name" value="Histidine kinase-like ATPase, C-terminal domain"/>
    <property type="match status" value="1"/>
</dbReference>
<dbReference type="Pfam" id="PF02518">
    <property type="entry name" value="HATPase_c"/>
    <property type="match status" value="1"/>
</dbReference>
<dbReference type="SMART" id="SM00387">
    <property type="entry name" value="HATPase_c"/>
    <property type="match status" value="1"/>
</dbReference>
<feature type="transmembrane region" description="Helical" evidence="4">
    <location>
        <begin position="169"/>
        <end position="185"/>
    </location>
</feature>
<dbReference type="InterPro" id="IPR003594">
    <property type="entry name" value="HATPase_dom"/>
</dbReference>
<accession>A0ABT3IHY4</accession>
<feature type="transmembrane region" description="Helical" evidence="4">
    <location>
        <begin position="106"/>
        <end position="122"/>
    </location>
</feature>
<dbReference type="InterPro" id="IPR005467">
    <property type="entry name" value="His_kinase_dom"/>
</dbReference>
<dbReference type="InterPro" id="IPR004358">
    <property type="entry name" value="Sig_transdc_His_kin-like_C"/>
</dbReference>
<feature type="domain" description="Histidine kinase" evidence="5">
    <location>
        <begin position="216"/>
        <end position="431"/>
    </location>
</feature>
<dbReference type="InterPro" id="IPR036097">
    <property type="entry name" value="HisK_dim/P_sf"/>
</dbReference>
<dbReference type="PRINTS" id="PR00344">
    <property type="entry name" value="BCTRLSENSOR"/>
</dbReference>
<proteinExistence type="predicted"/>
<comment type="catalytic activity">
    <reaction evidence="1">
        <text>ATP + protein L-histidine = ADP + protein N-phospho-L-histidine.</text>
        <dbReference type="EC" id="2.7.13.3"/>
    </reaction>
</comment>
<keyword evidence="4" id="KW-1133">Transmembrane helix</keyword>
<evidence type="ECO:0000313" key="6">
    <source>
        <dbReference type="EMBL" id="MCW3483566.1"/>
    </source>
</evidence>
<evidence type="ECO:0000259" key="5">
    <source>
        <dbReference type="PROSITE" id="PS50109"/>
    </source>
</evidence>
<dbReference type="PANTHER" id="PTHR43547">
    <property type="entry name" value="TWO-COMPONENT HISTIDINE KINASE"/>
    <property type="match status" value="1"/>
</dbReference>
<keyword evidence="3" id="KW-0597">Phosphoprotein</keyword>
<name>A0ABT3IHY4_9BACT</name>
<organism evidence="6 7">
    <name type="scientific">Chitinophaga nivalis</name>
    <dbReference type="NCBI Taxonomy" id="2991709"/>
    <lineage>
        <taxon>Bacteria</taxon>
        <taxon>Pseudomonadati</taxon>
        <taxon>Bacteroidota</taxon>
        <taxon>Chitinophagia</taxon>
        <taxon>Chitinophagales</taxon>
        <taxon>Chitinophagaceae</taxon>
        <taxon>Chitinophaga</taxon>
    </lineage>
</organism>
<comment type="caution">
    <text evidence="6">The sequence shown here is derived from an EMBL/GenBank/DDBJ whole genome shotgun (WGS) entry which is preliminary data.</text>
</comment>
<keyword evidence="6" id="KW-0808">Transferase</keyword>
<reference evidence="6 7" key="1">
    <citation type="submission" date="2022-10" db="EMBL/GenBank/DDBJ databases">
        <title>Chitinophaga nivalis PC15 sp. nov., isolated from Pyeongchang county, South Korea.</title>
        <authorList>
            <person name="Trinh H.N."/>
        </authorList>
    </citation>
    <scope>NUCLEOTIDE SEQUENCE [LARGE SCALE GENOMIC DNA]</scope>
    <source>
        <strain evidence="6 7">PC14</strain>
    </source>
</reference>
<dbReference type="SUPFAM" id="SSF47384">
    <property type="entry name" value="Homodimeric domain of signal transducing histidine kinase"/>
    <property type="match status" value="1"/>
</dbReference>
<keyword evidence="6" id="KW-0418">Kinase</keyword>
<dbReference type="Gene3D" id="1.10.287.130">
    <property type="match status" value="1"/>
</dbReference>
<feature type="transmembrane region" description="Helical" evidence="4">
    <location>
        <begin position="129"/>
        <end position="149"/>
    </location>
</feature>
<evidence type="ECO:0000256" key="1">
    <source>
        <dbReference type="ARBA" id="ARBA00000085"/>
    </source>
</evidence>
<dbReference type="PROSITE" id="PS50109">
    <property type="entry name" value="HIS_KIN"/>
    <property type="match status" value="1"/>
</dbReference>
<evidence type="ECO:0000256" key="3">
    <source>
        <dbReference type="ARBA" id="ARBA00022553"/>
    </source>
</evidence>
<dbReference type="InterPro" id="IPR036890">
    <property type="entry name" value="HATPase_C_sf"/>
</dbReference>
<evidence type="ECO:0000313" key="7">
    <source>
        <dbReference type="Proteomes" id="UP001207742"/>
    </source>
</evidence>
<dbReference type="SUPFAM" id="SSF55874">
    <property type="entry name" value="ATPase domain of HSP90 chaperone/DNA topoisomerase II/histidine kinase"/>
    <property type="match status" value="1"/>
</dbReference>
<evidence type="ECO:0000256" key="2">
    <source>
        <dbReference type="ARBA" id="ARBA00012438"/>
    </source>
</evidence>
<dbReference type="SMART" id="SM00388">
    <property type="entry name" value="HisKA"/>
    <property type="match status" value="1"/>
</dbReference>
<dbReference type="PANTHER" id="PTHR43547:SF2">
    <property type="entry name" value="HYBRID SIGNAL TRANSDUCTION HISTIDINE KINASE C"/>
    <property type="match status" value="1"/>
</dbReference>
<dbReference type="RefSeq" id="WP_264729029.1">
    <property type="nucleotide sequence ID" value="NZ_JAPDNR010000001.1"/>
</dbReference>
<protein>
    <recommendedName>
        <fullName evidence="2">histidine kinase</fullName>
        <ecNumber evidence="2">2.7.13.3</ecNumber>
    </recommendedName>
</protein>
<keyword evidence="4" id="KW-0812">Transmembrane</keyword>